<dbReference type="EMBL" id="OV725077">
    <property type="protein sequence ID" value="CAH1390084.1"/>
    <property type="molecule type" value="Genomic_DNA"/>
</dbReference>
<organism evidence="7 8">
    <name type="scientific">Nezara viridula</name>
    <name type="common">Southern green stink bug</name>
    <name type="synonym">Cimex viridulus</name>
    <dbReference type="NCBI Taxonomy" id="85310"/>
    <lineage>
        <taxon>Eukaryota</taxon>
        <taxon>Metazoa</taxon>
        <taxon>Ecdysozoa</taxon>
        <taxon>Arthropoda</taxon>
        <taxon>Hexapoda</taxon>
        <taxon>Insecta</taxon>
        <taxon>Pterygota</taxon>
        <taxon>Neoptera</taxon>
        <taxon>Paraneoptera</taxon>
        <taxon>Hemiptera</taxon>
        <taxon>Heteroptera</taxon>
        <taxon>Panheteroptera</taxon>
        <taxon>Pentatomomorpha</taxon>
        <taxon>Pentatomoidea</taxon>
        <taxon>Pentatomidae</taxon>
        <taxon>Pentatominae</taxon>
        <taxon>Nezara</taxon>
    </lineage>
</organism>
<dbReference type="InterPro" id="IPR006573">
    <property type="entry name" value="NHR_dom"/>
</dbReference>
<evidence type="ECO:0000256" key="5">
    <source>
        <dbReference type="SAM" id="MobiDB-lite"/>
    </source>
</evidence>
<feature type="domain" description="NHR" evidence="6">
    <location>
        <begin position="244"/>
        <end position="401"/>
    </location>
</feature>
<evidence type="ECO:0000313" key="8">
    <source>
        <dbReference type="Proteomes" id="UP001152798"/>
    </source>
</evidence>
<evidence type="ECO:0000313" key="7">
    <source>
        <dbReference type="EMBL" id="CAH1390084.1"/>
    </source>
</evidence>
<keyword evidence="8" id="KW-1185">Reference proteome</keyword>
<feature type="domain" description="NHR" evidence="6">
    <location>
        <begin position="29"/>
        <end position="183"/>
    </location>
</feature>
<proteinExistence type="predicted"/>
<dbReference type="Pfam" id="PF07177">
    <property type="entry name" value="Neuralized"/>
    <property type="match status" value="2"/>
</dbReference>
<dbReference type="SMART" id="SM00588">
    <property type="entry name" value="NEUZ"/>
    <property type="match status" value="2"/>
</dbReference>
<sequence>MISLQKPITYLTSPGRVSSGPNPASNLPPLQFHPVHGENVRLYRDGSVAKRTESFCKGLAFSARPVRLQEKICIKFLEVSTNWSGVLRFGFTSNDPGTLRYNLPKYACPDLTNKPGYWAKALAERLCERDAVLFYYVTAAGDVHFGVNGEEKGIFFSGVDTRGQLWAMLDIYGNSTAVEFVDSNHHLNNSRRHGDDEVDRIITPALANVSLQPQPVTPQPVAADTHPAEIPPLRFQHHNSKFTPFPFHRVRGRNIRLSTDRTVASRLETEFCNGYVFTARPIQLGERLVIQVLNTEPHYMGALTLGLTSCDPATLDPHRDLPEDPDCLLDRPEYWVLSKDLAGWAPQPGDELSFTVTRRGEVVVSKNSGPQVTVMHVDESLTLWAFLDVYGSTQRVRLMSHIPQQQPPPAPPVQQSKNFIK</sequence>
<dbReference type="AlphaFoldDB" id="A0A9P0DY03"/>
<name>A0A9P0DY03_NEZVI</name>
<dbReference type="PROSITE" id="PS51065">
    <property type="entry name" value="NHR"/>
    <property type="match status" value="2"/>
</dbReference>
<protein>
    <recommendedName>
        <fullName evidence="6">NHR domain-containing protein</fullName>
    </recommendedName>
</protein>
<feature type="region of interest" description="Disordered" evidence="5">
    <location>
        <begin position="402"/>
        <end position="421"/>
    </location>
</feature>
<accession>A0A9P0DY03</accession>
<evidence type="ECO:0000256" key="1">
    <source>
        <dbReference type="ARBA" id="ARBA00022723"/>
    </source>
</evidence>
<keyword evidence="4" id="KW-0862">Zinc</keyword>
<dbReference type="Gene3D" id="2.60.120.920">
    <property type="match status" value="2"/>
</dbReference>
<dbReference type="FunFam" id="2.60.120.920:FF:000005">
    <property type="entry name" value="Putative E3 ubiquitin-protein ligase NEURL1B"/>
    <property type="match status" value="2"/>
</dbReference>
<evidence type="ECO:0000259" key="6">
    <source>
        <dbReference type="PROSITE" id="PS51065"/>
    </source>
</evidence>
<evidence type="ECO:0000256" key="3">
    <source>
        <dbReference type="ARBA" id="ARBA00022771"/>
    </source>
</evidence>
<keyword evidence="1" id="KW-0479">Metal-binding</keyword>
<dbReference type="PANTHER" id="PTHR12429">
    <property type="entry name" value="NEURALIZED"/>
    <property type="match status" value="1"/>
</dbReference>
<evidence type="ECO:0000256" key="4">
    <source>
        <dbReference type="ARBA" id="ARBA00022833"/>
    </source>
</evidence>
<dbReference type="Proteomes" id="UP001152798">
    <property type="component" value="Chromosome 1"/>
</dbReference>
<gene>
    <name evidence="7" type="ORF">NEZAVI_LOCUS1341</name>
</gene>
<keyword evidence="2" id="KW-0677">Repeat</keyword>
<dbReference type="GO" id="GO:0008270">
    <property type="term" value="F:zinc ion binding"/>
    <property type="evidence" value="ECO:0007669"/>
    <property type="project" value="UniProtKB-KW"/>
</dbReference>
<dbReference type="GO" id="GO:0061630">
    <property type="term" value="F:ubiquitin protein ligase activity"/>
    <property type="evidence" value="ECO:0007669"/>
    <property type="project" value="TreeGrafter"/>
</dbReference>
<evidence type="ECO:0000256" key="2">
    <source>
        <dbReference type="ARBA" id="ARBA00022737"/>
    </source>
</evidence>
<dbReference type="PANTHER" id="PTHR12429:SF6">
    <property type="entry name" value="PROTEIN NEURALIZED"/>
    <property type="match status" value="1"/>
</dbReference>
<reference evidence="7" key="1">
    <citation type="submission" date="2022-01" db="EMBL/GenBank/DDBJ databases">
        <authorList>
            <person name="King R."/>
        </authorList>
    </citation>
    <scope>NUCLEOTIDE SEQUENCE</scope>
</reference>
<dbReference type="InterPro" id="IPR037962">
    <property type="entry name" value="Neuralized"/>
</dbReference>
<dbReference type="InterPro" id="IPR043136">
    <property type="entry name" value="B30.2/SPRY_sf"/>
</dbReference>
<keyword evidence="3" id="KW-0863">Zinc-finger</keyword>